<sequence length="46" mass="5534">MDLHAVFRMLTITRFKTAGTSSSREIALKARRREDQRLLRFADRRR</sequence>
<dbReference type="Proteomes" id="UP000219612">
    <property type="component" value="Unassembled WGS sequence"/>
</dbReference>
<dbReference type="EMBL" id="OBDY01000022">
    <property type="protein sequence ID" value="SNY61363.1"/>
    <property type="molecule type" value="Genomic_DNA"/>
</dbReference>
<reference evidence="1 2" key="1">
    <citation type="submission" date="2017-09" db="EMBL/GenBank/DDBJ databases">
        <authorList>
            <person name="Ehlers B."/>
            <person name="Leendertz F.H."/>
        </authorList>
    </citation>
    <scope>NUCLEOTIDE SEQUENCE [LARGE SCALE GENOMIC DNA]</scope>
    <source>
        <strain evidence="1 2">CGMCC 4.6857</strain>
    </source>
</reference>
<organism evidence="1 2">
    <name type="scientific">Paractinoplanes atraurantiacus</name>
    <dbReference type="NCBI Taxonomy" id="1036182"/>
    <lineage>
        <taxon>Bacteria</taxon>
        <taxon>Bacillati</taxon>
        <taxon>Actinomycetota</taxon>
        <taxon>Actinomycetes</taxon>
        <taxon>Micromonosporales</taxon>
        <taxon>Micromonosporaceae</taxon>
        <taxon>Paractinoplanes</taxon>
    </lineage>
</organism>
<keyword evidence="2" id="KW-1185">Reference proteome</keyword>
<gene>
    <name evidence="1" type="ORF">SAMN05421748_122149</name>
</gene>
<evidence type="ECO:0000313" key="1">
    <source>
        <dbReference type="EMBL" id="SNY61363.1"/>
    </source>
</evidence>
<proteinExistence type="predicted"/>
<protein>
    <submittedName>
        <fullName evidence="1">Uncharacterized protein</fullName>
    </submittedName>
</protein>
<evidence type="ECO:0000313" key="2">
    <source>
        <dbReference type="Proteomes" id="UP000219612"/>
    </source>
</evidence>
<accession>A0A285JMR0</accession>
<dbReference type="AlphaFoldDB" id="A0A285JMR0"/>
<name>A0A285JMR0_9ACTN</name>